<evidence type="ECO:0000313" key="2">
    <source>
        <dbReference type="Proteomes" id="UP000037460"/>
    </source>
</evidence>
<comment type="caution">
    <text evidence="1">The sequence shown here is derived from an EMBL/GenBank/DDBJ whole genome shotgun (WGS) entry which is preliminary data.</text>
</comment>
<organism evidence="1 2">
    <name type="scientific">Chrysochromulina tobinii</name>
    <dbReference type="NCBI Taxonomy" id="1460289"/>
    <lineage>
        <taxon>Eukaryota</taxon>
        <taxon>Haptista</taxon>
        <taxon>Haptophyta</taxon>
        <taxon>Prymnesiophyceae</taxon>
        <taxon>Prymnesiales</taxon>
        <taxon>Chrysochromulinaceae</taxon>
        <taxon>Chrysochromulina</taxon>
    </lineage>
</organism>
<name>A0A0M0J3D0_9EUKA</name>
<proteinExistence type="predicted"/>
<dbReference type="AlphaFoldDB" id="A0A0M0J3D0"/>
<accession>A0A0M0J3D0</accession>
<gene>
    <name evidence="1" type="ORF">Ctob_002655</name>
</gene>
<keyword evidence="2" id="KW-1185">Reference proteome</keyword>
<reference evidence="2" key="1">
    <citation type="journal article" date="2015" name="PLoS Genet.">
        <title>Genome Sequence and Transcriptome Analyses of Chrysochromulina tobin: Metabolic Tools for Enhanced Algal Fitness in the Prominent Order Prymnesiales (Haptophyceae).</title>
        <authorList>
            <person name="Hovde B.T."/>
            <person name="Deodato C.R."/>
            <person name="Hunsperger H.M."/>
            <person name="Ryken S.A."/>
            <person name="Yost W."/>
            <person name="Jha R.K."/>
            <person name="Patterson J."/>
            <person name="Monnat R.J. Jr."/>
            <person name="Barlow S.B."/>
            <person name="Starkenburg S.R."/>
            <person name="Cattolico R.A."/>
        </authorList>
    </citation>
    <scope>NUCLEOTIDE SEQUENCE</scope>
    <source>
        <strain evidence="2">CCMP291</strain>
    </source>
</reference>
<dbReference type="EMBL" id="JWZX01003392">
    <property type="protein sequence ID" value="KOO21061.1"/>
    <property type="molecule type" value="Genomic_DNA"/>
</dbReference>
<protein>
    <submittedName>
        <fullName evidence="1">Uncharacterized protein</fullName>
    </submittedName>
</protein>
<evidence type="ECO:0000313" key="1">
    <source>
        <dbReference type="EMBL" id="KOO21061.1"/>
    </source>
</evidence>
<sequence length="261" mass="29267">MTTTATCKSCSESFPPVLCGDGRTTVYGSTVRECSRFYTAARAFDTTIRQWTVVYNSTAAELYPGCRQALETFFCSQEEVYRDDGVEPSACSAYRRPDHTNVHRCLAFCPAIRDTCPAAAYAYCQERCRSLHVPDYCNVIEVVGLEHSRYPPDTVDIMNLYRIEQEADTALLRNGRPYYRSIPARRYGGQYGAGGGGSTTKQEYFLYSTQIRGFPEWLLDTNDEDSDGAVAFVSDANMEPSKINSDCKLPATRALHLYRPS</sequence>
<dbReference type="Proteomes" id="UP000037460">
    <property type="component" value="Unassembled WGS sequence"/>
</dbReference>